<dbReference type="InterPro" id="IPR000277">
    <property type="entry name" value="Cys/Met-Metab_PyrdxlP-dep_enz"/>
</dbReference>
<dbReference type="Gene3D" id="3.90.1150.10">
    <property type="entry name" value="Aspartate Aminotransferase, domain 1"/>
    <property type="match status" value="1"/>
</dbReference>
<dbReference type="Pfam" id="PF01053">
    <property type="entry name" value="Cys_Met_Meta_PP"/>
    <property type="match status" value="1"/>
</dbReference>
<dbReference type="InterPro" id="IPR015421">
    <property type="entry name" value="PyrdxlP-dep_Trfase_major"/>
</dbReference>
<name>A0ABQ5ZNE2_9HYPH</name>
<dbReference type="PANTHER" id="PTHR11808">
    <property type="entry name" value="TRANS-SULFURATION ENZYME FAMILY MEMBER"/>
    <property type="match status" value="1"/>
</dbReference>
<dbReference type="CDD" id="cd00614">
    <property type="entry name" value="CGS_like"/>
    <property type="match status" value="1"/>
</dbReference>
<evidence type="ECO:0000313" key="6">
    <source>
        <dbReference type="Proteomes" id="UP001156702"/>
    </source>
</evidence>
<keyword evidence="6" id="KW-1185">Reference proteome</keyword>
<dbReference type="PANTHER" id="PTHR11808:SF50">
    <property type="entry name" value="CYSTATHIONINE BETA-LYASE"/>
    <property type="match status" value="1"/>
</dbReference>
<evidence type="ECO:0000256" key="2">
    <source>
        <dbReference type="ARBA" id="ARBA00022898"/>
    </source>
</evidence>
<accession>A0ABQ5ZNE2</accession>
<keyword evidence="2 4" id="KW-0663">Pyridoxal phosphate</keyword>
<dbReference type="EMBL" id="BSOP01000047">
    <property type="protein sequence ID" value="GLR54173.1"/>
    <property type="molecule type" value="Genomic_DNA"/>
</dbReference>
<dbReference type="RefSeq" id="WP_245081978.1">
    <property type="nucleotide sequence ID" value="NZ_BSOP01000047.1"/>
</dbReference>
<reference evidence="6" key="1">
    <citation type="journal article" date="2019" name="Int. J. Syst. Evol. Microbiol.">
        <title>The Global Catalogue of Microorganisms (GCM) 10K type strain sequencing project: providing services to taxonomists for standard genome sequencing and annotation.</title>
        <authorList>
            <consortium name="The Broad Institute Genomics Platform"/>
            <consortium name="The Broad Institute Genome Sequencing Center for Infectious Disease"/>
            <person name="Wu L."/>
            <person name="Ma J."/>
        </authorList>
    </citation>
    <scope>NUCLEOTIDE SEQUENCE [LARGE SCALE GENOMIC DNA]</scope>
    <source>
        <strain evidence="6">NBRC 102122</strain>
    </source>
</reference>
<evidence type="ECO:0000256" key="1">
    <source>
        <dbReference type="ARBA" id="ARBA00001933"/>
    </source>
</evidence>
<evidence type="ECO:0000256" key="4">
    <source>
        <dbReference type="RuleBase" id="RU362118"/>
    </source>
</evidence>
<protein>
    <submittedName>
        <fullName evidence="5">L-methionine gamma-lyase</fullName>
    </submittedName>
</protein>
<dbReference type="SUPFAM" id="SSF53383">
    <property type="entry name" value="PLP-dependent transferases"/>
    <property type="match status" value="1"/>
</dbReference>
<dbReference type="Proteomes" id="UP001156702">
    <property type="component" value="Unassembled WGS sequence"/>
</dbReference>
<gene>
    <name evidence="5" type="ORF">GCM10007923_53900</name>
</gene>
<proteinExistence type="inferred from homology"/>
<comment type="similarity">
    <text evidence="4">Belongs to the trans-sulfuration enzymes family.</text>
</comment>
<sequence length="443" mass="48018">MAKSILKEWAGRFRSEATGVSAKTEWADQLTRARNAGPRMTNQTTIDPARHGPGTLAVHAGTYNDPITGAVGTPVFAATTFLFQKESYEAFDQGMIRDYPIYTRYGNPNQWAVQEKVAALEHAESAIVFSSGMAAISTTLLALTNKGGHIVTARDLYGGSYNLMREDMHQFGREVTFVDPMDIDAITAAVRSNTEVLFFETLTNPLLKFAPVKALAKLAAENNIFLVLDNTFLSPCCLTPIDDGAHVVIHSGTKYLNGHSDLIAGTAAGSRKYLDMIWAQMLKLGGSLNPQDCAVLERGMKTLALRMKAHTENALALAEWLARHPAVARVYHPALPGYPYSWAAESLARGSGGMVSFEVKGGDKAGLKLMENLKLVHAATSLGGVESLISMPFNTSHSSLIDRQRREVGINPGLMRLSVGIEDIEDLKADLDRALGAIGDIRQ</sequence>
<dbReference type="InterPro" id="IPR015422">
    <property type="entry name" value="PyrdxlP-dep_Trfase_small"/>
</dbReference>
<dbReference type="PIRSF" id="PIRSF001434">
    <property type="entry name" value="CGS"/>
    <property type="match status" value="1"/>
</dbReference>
<dbReference type="InterPro" id="IPR015424">
    <property type="entry name" value="PyrdxlP-dep_Trfase"/>
</dbReference>
<evidence type="ECO:0000313" key="5">
    <source>
        <dbReference type="EMBL" id="GLR54173.1"/>
    </source>
</evidence>
<organism evidence="5 6">
    <name type="scientific">Shinella yambaruensis</name>
    <dbReference type="NCBI Taxonomy" id="415996"/>
    <lineage>
        <taxon>Bacteria</taxon>
        <taxon>Pseudomonadati</taxon>
        <taxon>Pseudomonadota</taxon>
        <taxon>Alphaproteobacteria</taxon>
        <taxon>Hyphomicrobiales</taxon>
        <taxon>Rhizobiaceae</taxon>
        <taxon>Shinella</taxon>
    </lineage>
</organism>
<evidence type="ECO:0000256" key="3">
    <source>
        <dbReference type="ARBA" id="ARBA00023239"/>
    </source>
</evidence>
<comment type="caution">
    <text evidence="5">The sequence shown here is derived from an EMBL/GenBank/DDBJ whole genome shotgun (WGS) entry which is preliminary data.</text>
</comment>
<keyword evidence="3" id="KW-0456">Lyase</keyword>
<dbReference type="Gene3D" id="3.40.640.10">
    <property type="entry name" value="Type I PLP-dependent aspartate aminotransferase-like (Major domain)"/>
    <property type="match status" value="1"/>
</dbReference>
<comment type="cofactor">
    <cofactor evidence="1 4">
        <name>pyridoxal 5'-phosphate</name>
        <dbReference type="ChEBI" id="CHEBI:597326"/>
    </cofactor>
</comment>